<organism evidence="2 3">
    <name type="scientific">Anopheles maculatus</name>
    <dbReference type="NCBI Taxonomy" id="74869"/>
    <lineage>
        <taxon>Eukaryota</taxon>
        <taxon>Metazoa</taxon>
        <taxon>Ecdysozoa</taxon>
        <taxon>Arthropoda</taxon>
        <taxon>Hexapoda</taxon>
        <taxon>Insecta</taxon>
        <taxon>Pterygota</taxon>
        <taxon>Neoptera</taxon>
        <taxon>Endopterygota</taxon>
        <taxon>Diptera</taxon>
        <taxon>Nematocera</taxon>
        <taxon>Culicoidea</taxon>
        <taxon>Culicidae</taxon>
        <taxon>Anophelinae</taxon>
        <taxon>Anopheles</taxon>
        <taxon>Anopheles maculatus group</taxon>
    </lineage>
</organism>
<dbReference type="AlphaFoldDB" id="A0A182SA96"/>
<accession>A0A182SA96</accession>
<name>A0A182SA96_9DIPT</name>
<keyword evidence="3" id="KW-1185">Reference proteome</keyword>
<dbReference type="EnsemblMetazoa" id="AMAM002783-RA">
    <property type="protein sequence ID" value="AMAM002783-PA"/>
    <property type="gene ID" value="AMAM002783"/>
</dbReference>
<evidence type="ECO:0000313" key="2">
    <source>
        <dbReference type="EnsemblMetazoa" id="AMAM002783-PA"/>
    </source>
</evidence>
<proteinExistence type="predicted"/>
<sequence length="102" mass="9823">TSPAVTDAGDAPAIGVEVPPDEPGSTEARLSDVPVVPGEILSSDRGELDVLATATAAVAALSESQLLVASVASAGGGTLINTLPLLPSGAVALLATPTPSLL</sequence>
<reference evidence="2" key="2">
    <citation type="submission" date="2020-05" db="UniProtKB">
        <authorList>
            <consortium name="EnsemblMetazoa"/>
        </authorList>
    </citation>
    <scope>IDENTIFICATION</scope>
    <source>
        <strain evidence="2">maculatus3</strain>
    </source>
</reference>
<protein>
    <submittedName>
        <fullName evidence="2">Uncharacterized protein</fullName>
    </submittedName>
</protein>
<dbReference type="Proteomes" id="UP000075901">
    <property type="component" value="Unassembled WGS sequence"/>
</dbReference>
<feature type="region of interest" description="Disordered" evidence="1">
    <location>
        <begin position="1"/>
        <end position="29"/>
    </location>
</feature>
<evidence type="ECO:0000313" key="3">
    <source>
        <dbReference type="Proteomes" id="UP000075901"/>
    </source>
</evidence>
<dbReference type="VEuPathDB" id="VectorBase:AMAM002783"/>
<reference evidence="3" key="1">
    <citation type="submission" date="2013-09" db="EMBL/GenBank/DDBJ databases">
        <title>The Genome Sequence of Anopheles maculatus species B.</title>
        <authorList>
            <consortium name="The Broad Institute Genomics Platform"/>
            <person name="Neafsey D.E."/>
            <person name="Besansky N."/>
            <person name="Howell P."/>
            <person name="Walton C."/>
            <person name="Young S.K."/>
            <person name="Zeng Q."/>
            <person name="Gargeya S."/>
            <person name="Fitzgerald M."/>
            <person name="Haas B."/>
            <person name="Abouelleil A."/>
            <person name="Allen A.W."/>
            <person name="Alvarado L."/>
            <person name="Arachchi H.M."/>
            <person name="Berlin A.M."/>
            <person name="Chapman S.B."/>
            <person name="Gainer-Dewar J."/>
            <person name="Goldberg J."/>
            <person name="Griggs A."/>
            <person name="Gujja S."/>
            <person name="Hansen M."/>
            <person name="Howarth C."/>
            <person name="Imamovic A."/>
            <person name="Ireland A."/>
            <person name="Larimer J."/>
            <person name="McCowan C."/>
            <person name="Murphy C."/>
            <person name="Pearson M."/>
            <person name="Poon T.W."/>
            <person name="Priest M."/>
            <person name="Roberts A."/>
            <person name="Saif S."/>
            <person name="Shea T."/>
            <person name="Sisk P."/>
            <person name="Sykes S."/>
            <person name="Wortman J."/>
            <person name="Nusbaum C."/>
            <person name="Birren B."/>
        </authorList>
    </citation>
    <scope>NUCLEOTIDE SEQUENCE [LARGE SCALE GENOMIC DNA]</scope>
    <source>
        <strain evidence="3">maculatus3</strain>
    </source>
</reference>
<evidence type="ECO:0000256" key="1">
    <source>
        <dbReference type="SAM" id="MobiDB-lite"/>
    </source>
</evidence>